<dbReference type="PRINTS" id="PR00056">
    <property type="entry name" value="HSFDOMAIN"/>
</dbReference>
<dbReference type="InterPro" id="IPR000232">
    <property type="entry name" value="HSF_DNA-bd"/>
</dbReference>
<keyword evidence="11" id="KW-0175">Coiled coil</keyword>
<feature type="compositionally biased region" description="Basic and acidic residues" evidence="12">
    <location>
        <begin position="928"/>
        <end position="953"/>
    </location>
</feature>
<keyword evidence="4" id="KW-0805">Transcription regulation</keyword>
<dbReference type="PANTHER" id="PTHR47491">
    <property type="entry name" value="CAP-GLY DOMAIN LINKER"/>
    <property type="match status" value="1"/>
</dbReference>
<evidence type="ECO:0000256" key="5">
    <source>
        <dbReference type="ARBA" id="ARBA00023016"/>
    </source>
</evidence>
<evidence type="ECO:0000256" key="9">
    <source>
        <dbReference type="ARBA" id="ARBA00055032"/>
    </source>
</evidence>
<keyword evidence="5" id="KW-0346">Stress response</keyword>
<dbReference type="InterPro" id="IPR036388">
    <property type="entry name" value="WH-like_DNA-bd_sf"/>
</dbReference>
<keyword evidence="8" id="KW-0539">Nucleus</keyword>
<dbReference type="FunFam" id="1.10.10.10:FF:000367">
    <property type="entry name" value="Heat stress transcription factor A-8"/>
    <property type="match status" value="1"/>
</dbReference>
<gene>
    <name evidence="15" type="primary">HSFA9_0</name>
    <name evidence="15" type="ORF">Zm00014a_032395</name>
</gene>
<reference evidence="15 16" key="1">
    <citation type="journal article" date="2018" name="Nat. Genet.">
        <title>Extensive intraspecific gene order and gene structural variations between Mo17 and other maize genomes.</title>
        <authorList>
            <person name="Sun S."/>
            <person name="Zhou Y."/>
            <person name="Chen J."/>
            <person name="Shi J."/>
            <person name="Zhao H."/>
            <person name="Zhao H."/>
            <person name="Song W."/>
            <person name="Zhang M."/>
            <person name="Cui Y."/>
            <person name="Dong X."/>
            <person name="Liu H."/>
            <person name="Ma X."/>
            <person name="Jiao Y."/>
            <person name="Wang B."/>
            <person name="Wei X."/>
            <person name="Stein J.C."/>
            <person name="Glaubitz J.C."/>
            <person name="Lu F."/>
            <person name="Yu G."/>
            <person name="Liang C."/>
            <person name="Fengler K."/>
            <person name="Li B."/>
            <person name="Rafalski A."/>
            <person name="Schnable P.S."/>
            <person name="Ware D.H."/>
            <person name="Buckler E.S."/>
            <person name="Lai J."/>
        </authorList>
    </citation>
    <scope>NUCLEOTIDE SEQUENCE [LARGE SCALE GENOMIC DNA]</scope>
    <source>
        <strain evidence="16">cv. Missouri 17</strain>
        <tissue evidence="15">Seedling</tissue>
    </source>
</reference>
<name>A0A3L6DEA8_MAIZE</name>
<evidence type="ECO:0000256" key="12">
    <source>
        <dbReference type="SAM" id="MobiDB-lite"/>
    </source>
</evidence>
<comment type="similarity">
    <text evidence="10">Belongs to the HSF family. Class A subfamily.</text>
</comment>
<protein>
    <submittedName>
        <fullName evidence="15">Heat stress transcription factor A-9</fullName>
    </submittedName>
</protein>
<keyword evidence="3" id="KW-0597">Phosphoprotein</keyword>
<evidence type="ECO:0000256" key="13">
    <source>
        <dbReference type="SAM" id="Phobius"/>
    </source>
</evidence>
<feature type="compositionally biased region" description="Low complexity" evidence="12">
    <location>
        <begin position="27"/>
        <end position="40"/>
    </location>
</feature>
<keyword evidence="13" id="KW-1133">Transmembrane helix</keyword>
<dbReference type="GO" id="GO:0003700">
    <property type="term" value="F:DNA-binding transcription factor activity"/>
    <property type="evidence" value="ECO:0007669"/>
    <property type="project" value="InterPro"/>
</dbReference>
<evidence type="ECO:0000313" key="15">
    <source>
        <dbReference type="EMBL" id="PWZ06467.1"/>
    </source>
</evidence>
<organism evidence="15 16">
    <name type="scientific">Zea mays</name>
    <name type="common">Maize</name>
    <dbReference type="NCBI Taxonomy" id="4577"/>
    <lineage>
        <taxon>Eukaryota</taxon>
        <taxon>Viridiplantae</taxon>
        <taxon>Streptophyta</taxon>
        <taxon>Embryophyta</taxon>
        <taxon>Tracheophyta</taxon>
        <taxon>Spermatophyta</taxon>
        <taxon>Magnoliopsida</taxon>
        <taxon>Liliopsida</taxon>
        <taxon>Poales</taxon>
        <taxon>Poaceae</taxon>
        <taxon>PACMAD clade</taxon>
        <taxon>Panicoideae</taxon>
        <taxon>Andropogonodae</taxon>
        <taxon>Andropogoneae</taxon>
        <taxon>Tripsacinae</taxon>
        <taxon>Zea</taxon>
    </lineage>
</organism>
<evidence type="ECO:0000256" key="6">
    <source>
        <dbReference type="ARBA" id="ARBA00023125"/>
    </source>
</evidence>
<feature type="coiled-coil region" evidence="11">
    <location>
        <begin position="979"/>
        <end position="1076"/>
    </location>
</feature>
<dbReference type="GO" id="GO:0009408">
    <property type="term" value="P:response to heat"/>
    <property type="evidence" value="ECO:0007669"/>
    <property type="project" value="UniProtKB-ARBA"/>
</dbReference>
<dbReference type="InterPro" id="IPR056070">
    <property type="entry name" value="DUF7653"/>
</dbReference>
<dbReference type="SMART" id="SM00415">
    <property type="entry name" value="HSF"/>
    <property type="match status" value="1"/>
</dbReference>
<sequence length="1479" mass="167266">MGSKKRSPQHPASPAGGEVGAQAAGKATPVTAAPETAPVAVVPKPPDVAPFLTKVYDMVSDPATDAVISWSAGGGSFVIWDSHVFERDLLPRHFKHNHFTSFIRQLNTYGFHKVDPDRWEWANEGFIKGQKHLLKTITRKKKSSQDVPSDLQSVPVKTAPGTENIEIGKYGGLEKDVETLKRDKALLMQQLVDLRQYQQTSSLEVQSLIQRLRVMEQNQQQMMALLAIVVHNPDFLNQLVQQQCRSNWWNDDGNRKRRFQALEHGPVDDSETSGGGAQIIQYCPPVPETSNQPTPANEAFCSGPVQSVSSHALEMPMDVEMASNNVGTLDSTGNDFTDTSALCEWDDMDIFGGGLEHILQQTEQDFQVDPPLTIEDYGYDRPWLEQDCQLEAQQNCKNPQYEYKALFDSKAISKGCFGFFTYIVFAMDLFAVPIYIFLQICGEQNLETGRLATIGDLKTVGIAQNFTILILKNTVTHIGKGVRHNSFFVFARSRQQDKGFVFVPGLIVLATPITQGIVRETRKNGRGQKLFGCCLTYFFRFFFFGSSAANAGDENGTPGSDSGTTHKKTLVADVGNESSGSCSTRLSRSRSRGQKRNKEEPANPKQLRRSMSFSSPATNTCLDERCFSFSGDVPCTLYDGFDAPQNVKDVAPNIWSPEGNPVLREYAIKTPKDHSSMENDSPRSRCCSCSAEHSPVSSPIALRCRSTRLSNLLSKNEVLDRYIDRGHEDAMVNEKQRQYPSAASMVSNLGRPPRPQSTVPSIPKSMKGNTECYPDVDIKEDCLWQVAQEGTRDNCKITTMCDAGRNNVSMPDAFERDSATSVVDICEDLQDVRPPNVICPSACPISGEQETDDMLLQRAKEVESRFIVRCGDEYEFNIIRDKRMSSNDMFQLIQQLTEDRKQLTHELSSHIRARVAERSAAKQQYKQSKKELDTRTRRLEKEKSERQTTLEREMDRRSHDWSVKLSRFQSEEVRLHERVRELAEQNVSFQREVAFLEANKAEASTKVASLELQNNKLNDDLEKLRNEHEKLHNSSVDKDARFAEVVEERDHTREYLKDKEGENKALHKVIARLQTTCNEQERAITSLRQGCKAQLDKKFVECDSDKMRKLRMELIRLTGVEQKLRCEIRSCHLEVGSLIQENIALLNRLQVVGNGAPFSIRLDQELQARVDNLQVQGLSLLNKTSQLCTKLLDLMKHKKHENESFSGNDVLIVSNYTFEYQSIKGGIESLKRSLKTINSVLNEKQSVKQKPGETAARGSSSREQTGSYTSTLLYFYLAVECVWMGVGWRVHEVLPEWLSALRYHFKDDFGLKLKEEAMLSRVLKEALLSKELDNGQLESDLSSSLRIQDVMRNETQRVQDELSCITHKAKQLELQVSKKSEAINELQQDLQESAKELASLRGTLKTVTEERDLAWQESKQLRRNINIMQNEVVSLKKKIEALDEDILLKEGQITILQDSIDKPFDIICSPRSMREFDME</sequence>
<keyword evidence="13" id="KW-0472">Membrane</keyword>
<comment type="function">
    <text evidence="9">Transcriptional regulator that specifically binds DNA of heat shock promoter elements (HSE).</text>
</comment>
<feature type="region of interest" description="Disordered" evidence="12">
    <location>
        <begin position="744"/>
        <end position="766"/>
    </location>
</feature>
<comment type="caution">
    <text evidence="15">The sequence shown here is derived from an EMBL/GenBank/DDBJ whole genome shotgun (WGS) entry which is preliminary data.</text>
</comment>
<feature type="region of interest" description="Disordered" evidence="12">
    <location>
        <begin position="918"/>
        <end position="953"/>
    </location>
</feature>
<evidence type="ECO:0000256" key="1">
    <source>
        <dbReference type="ARBA" id="ARBA00004123"/>
    </source>
</evidence>
<evidence type="ECO:0000313" key="16">
    <source>
        <dbReference type="Proteomes" id="UP000251960"/>
    </source>
</evidence>
<dbReference type="PANTHER" id="PTHR47491:SF3">
    <property type="entry name" value="OS07G0686400 PROTEIN"/>
    <property type="match status" value="1"/>
</dbReference>
<evidence type="ECO:0000256" key="8">
    <source>
        <dbReference type="ARBA" id="ARBA00023242"/>
    </source>
</evidence>
<feature type="region of interest" description="Disordered" evidence="12">
    <location>
        <begin position="574"/>
        <end position="614"/>
    </location>
</feature>
<dbReference type="Pfam" id="PF00447">
    <property type="entry name" value="HSF_DNA-bind"/>
    <property type="match status" value="1"/>
</dbReference>
<feature type="transmembrane region" description="Helical" evidence="13">
    <location>
        <begin position="499"/>
        <end position="518"/>
    </location>
</feature>
<evidence type="ECO:0000256" key="2">
    <source>
        <dbReference type="ARBA" id="ARBA00011233"/>
    </source>
</evidence>
<dbReference type="SUPFAM" id="SSF46785">
    <property type="entry name" value="Winged helix' DNA-binding domain"/>
    <property type="match status" value="1"/>
</dbReference>
<evidence type="ECO:0000256" key="3">
    <source>
        <dbReference type="ARBA" id="ARBA00022553"/>
    </source>
</evidence>
<accession>A0A3L6DEA8</accession>
<proteinExistence type="inferred from homology"/>
<feature type="domain" description="HSF-type DNA-binding" evidence="14">
    <location>
        <begin position="47"/>
        <end position="140"/>
    </location>
</feature>
<dbReference type="Proteomes" id="UP000251960">
    <property type="component" value="Chromosome 9"/>
</dbReference>
<keyword evidence="6" id="KW-0238">DNA-binding</keyword>
<evidence type="ECO:0000256" key="7">
    <source>
        <dbReference type="ARBA" id="ARBA00023163"/>
    </source>
</evidence>
<feature type="region of interest" description="Disordered" evidence="12">
    <location>
        <begin position="1"/>
        <end position="40"/>
    </location>
</feature>
<dbReference type="Pfam" id="PF24670">
    <property type="entry name" value="DUF7653"/>
    <property type="match status" value="1"/>
</dbReference>
<evidence type="ECO:0000256" key="4">
    <source>
        <dbReference type="ARBA" id="ARBA00023015"/>
    </source>
</evidence>
<keyword evidence="7" id="KW-0804">Transcription</keyword>
<dbReference type="GO" id="GO:0005634">
    <property type="term" value="C:nucleus"/>
    <property type="evidence" value="ECO:0007669"/>
    <property type="project" value="UniProtKB-SubCell"/>
</dbReference>
<dbReference type="ExpressionAtlas" id="A0A3L6DEA8">
    <property type="expression patterns" value="baseline and differential"/>
</dbReference>
<dbReference type="Gene3D" id="1.10.10.10">
    <property type="entry name" value="Winged helix-like DNA-binding domain superfamily/Winged helix DNA-binding domain"/>
    <property type="match status" value="1"/>
</dbReference>
<comment type="subunit">
    <text evidence="2">Homotrimer.</text>
</comment>
<comment type="subcellular location">
    <subcellularLocation>
        <location evidence="1">Nucleus</location>
    </subcellularLocation>
</comment>
<evidence type="ECO:0000256" key="10">
    <source>
        <dbReference type="ARBA" id="ARBA00061350"/>
    </source>
</evidence>
<evidence type="ECO:0000259" key="14">
    <source>
        <dbReference type="SMART" id="SM00415"/>
    </source>
</evidence>
<feature type="transmembrane region" description="Helical" evidence="13">
    <location>
        <begin position="419"/>
        <end position="438"/>
    </location>
</feature>
<dbReference type="EMBL" id="NCVQ01000010">
    <property type="protein sequence ID" value="PWZ06467.1"/>
    <property type="molecule type" value="Genomic_DNA"/>
</dbReference>
<dbReference type="InterPro" id="IPR036390">
    <property type="entry name" value="WH_DNA-bd_sf"/>
</dbReference>
<feature type="coiled-coil region" evidence="11">
    <location>
        <begin position="1369"/>
        <end position="1445"/>
    </location>
</feature>
<keyword evidence="13" id="KW-0812">Transmembrane</keyword>
<evidence type="ECO:0000256" key="11">
    <source>
        <dbReference type="SAM" id="Coils"/>
    </source>
</evidence>
<dbReference type="GO" id="GO:0043565">
    <property type="term" value="F:sequence-specific DNA binding"/>
    <property type="evidence" value="ECO:0007669"/>
    <property type="project" value="InterPro"/>
</dbReference>